<keyword evidence="1" id="KW-0472">Membrane</keyword>
<comment type="caution">
    <text evidence="2">The sequence shown here is derived from an EMBL/GenBank/DDBJ whole genome shotgun (WGS) entry which is preliminary data.</text>
</comment>
<evidence type="ECO:0000313" key="3">
    <source>
        <dbReference type="Proteomes" id="UP000734271"/>
    </source>
</evidence>
<feature type="transmembrane region" description="Helical" evidence="1">
    <location>
        <begin position="251"/>
        <end position="270"/>
    </location>
</feature>
<dbReference type="RefSeq" id="WP_223420506.1">
    <property type="nucleotide sequence ID" value="NZ_JAIPME010000002.1"/>
</dbReference>
<dbReference type="EMBL" id="JAIPME010000002">
    <property type="protein sequence ID" value="MBZ2387577.1"/>
    <property type="molecule type" value="Genomic_DNA"/>
</dbReference>
<protein>
    <submittedName>
        <fullName evidence="2">Carotenoid biosynthesis protein</fullName>
    </submittedName>
</protein>
<feature type="transmembrane region" description="Helical" evidence="1">
    <location>
        <begin position="143"/>
        <end position="164"/>
    </location>
</feature>
<keyword evidence="1" id="KW-0812">Transmembrane</keyword>
<feature type="transmembrane region" description="Helical" evidence="1">
    <location>
        <begin position="276"/>
        <end position="296"/>
    </location>
</feature>
<feature type="transmembrane region" description="Helical" evidence="1">
    <location>
        <begin position="31"/>
        <end position="52"/>
    </location>
</feature>
<dbReference type="Proteomes" id="UP000734271">
    <property type="component" value="Unassembled WGS sequence"/>
</dbReference>
<evidence type="ECO:0000313" key="2">
    <source>
        <dbReference type="EMBL" id="MBZ2387577.1"/>
    </source>
</evidence>
<feature type="transmembrane region" description="Helical" evidence="1">
    <location>
        <begin position="103"/>
        <end position="123"/>
    </location>
</feature>
<keyword evidence="1" id="KW-1133">Transmembrane helix</keyword>
<name>A0ABS7T1D8_9FIRM</name>
<feature type="transmembrane region" description="Helical" evidence="1">
    <location>
        <begin position="6"/>
        <end position="24"/>
    </location>
</feature>
<organism evidence="2 3">
    <name type="scientific">Anaerococcus murdochii</name>
    <dbReference type="NCBI Taxonomy" id="411577"/>
    <lineage>
        <taxon>Bacteria</taxon>
        <taxon>Bacillati</taxon>
        <taxon>Bacillota</taxon>
        <taxon>Tissierellia</taxon>
        <taxon>Tissierellales</taxon>
        <taxon>Peptoniphilaceae</taxon>
        <taxon>Anaerococcus</taxon>
    </lineage>
</organism>
<feature type="transmembrane region" description="Helical" evidence="1">
    <location>
        <begin position="211"/>
        <end position="231"/>
    </location>
</feature>
<proteinExistence type="predicted"/>
<sequence>MNWINSFELICYFIVILLVVDIYKSKNYMELGLLISGALAGFSLELLAVRLTDIYHYSDDFFISIGFRPYQFPFFGGLMWGGITVCALRIARKFHFNKLMTALFAGWLIVSMDLLLDVVAIRLDGGFWVWDGREINLAINHHMFMSVIWVNFLGYMFEVPFIVYMTLKSWEKKNNKSKINLGKSLLIGSGGVIFVGICSYLALFLDKISDEWFSCIAFCLLRTFIFIKLLAELMRNREKIRLAKNKDWTLIIFWFAIYAYCIGGLIKLGIVQAIPIYGIFAIFLFALTIFLALINIEKEK</sequence>
<keyword evidence="3" id="KW-1185">Reference proteome</keyword>
<gene>
    <name evidence="2" type="ORF">K8P03_09800</name>
</gene>
<feature type="transmembrane region" description="Helical" evidence="1">
    <location>
        <begin position="72"/>
        <end position="91"/>
    </location>
</feature>
<evidence type="ECO:0000256" key="1">
    <source>
        <dbReference type="SAM" id="Phobius"/>
    </source>
</evidence>
<accession>A0ABS7T1D8</accession>
<reference evidence="2 3" key="1">
    <citation type="submission" date="2021-08" db="EMBL/GenBank/DDBJ databases">
        <title>FDA dAtabase for Regulatory Grade micrObial Sequences (FDA-ARGOS): Supporting development and validation of Infectious Disease Dx tests.</title>
        <authorList>
            <person name="Sproer C."/>
            <person name="Gronow S."/>
            <person name="Severitt S."/>
            <person name="Schroder I."/>
            <person name="Tallon L."/>
            <person name="Sadzewicz L."/>
            <person name="Zhao X."/>
            <person name="Boylan J."/>
            <person name="Ott S."/>
            <person name="Bowen H."/>
            <person name="Vavikolanu K."/>
            <person name="Hazen T."/>
            <person name="Aluvathingal J."/>
            <person name="Nadendla S."/>
            <person name="Lowell S."/>
            <person name="Myers T."/>
            <person name="Yan Y."/>
            <person name="Sichtig H."/>
        </authorList>
    </citation>
    <scope>NUCLEOTIDE SEQUENCE [LARGE SCALE GENOMIC DNA]</scope>
    <source>
        <strain evidence="2 3">FDAARGOS_1460</strain>
    </source>
</reference>
<feature type="transmembrane region" description="Helical" evidence="1">
    <location>
        <begin position="185"/>
        <end position="205"/>
    </location>
</feature>